<gene>
    <name evidence="1" type="ORF">D6D85_01905</name>
    <name evidence="2" type="ORF">EF810_07545</name>
</gene>
<evidence type="ECO:0000313" key="3">
    <source>
        <dbReference type="Proteomes" id="UP000277582"/>
    </source>
</evidence>
<evidence type="ECO:0000313" key="1">
    <source>
        <dbReference type="EMBL" id="RSN77761.1"/>
    </source>
</evidence>
<evidence type="ECO:0000313" key="4">
    <source>
        <dbReference type="Proteomes" id="UP000316217"/>
    </source>
</evidence>
<proteinExistence type="predicted"/>
<organism evidence="1 3">
    <name type="scientific">Candidatus Methanodesulfokora washburnensis</name>
    <dbReference type="NCBI Taxonomy" id="2478471"/>
    <lineage>
        <taxon>Archaea</taxon>
        <taxon>Thermoproteota</taxon>
        <taxon>Candidatus Korarchaeia</taxon>
        <taxon>Candidatus Korarchaeia incertae sedis</taxon>
        <taxon>Candidatus Methanodesulfokora</taxon>
    </lineage>
</organism>
<reference evidence="1 3" key="1">
    <citation type="submission" date="2018-10" db="EMBL/GenBank/DDBJ databases">
        <title>Co-occurring genomic capacity for anaerobic methane metabolism and dissimilatory sulfite reduction discovered in the Korarchaeota.</title>
        <authorList>
            <person name="Mckay L.J."/>
            <person name="Dlakic M."/>
            <person name="Fields M.W."/>
            <person name="Delmont T.O."/>
            <person name="Eren A.M."/>
            <person name="Jay Z.J."/>
            <person name="Klingelsmith K.B."/>
            <person name="Rusch D.B."/>
            <person name="Inskeep W.P."/>
        </authorList>
    </citation>
    <scope>NUCLEOTIDE SEQUENCE [LARGE SCALE GENOMIC DNA]</scope>
    <source>
        <strain evidence="1 3">MDKW</strain>
    </source>
</reference>
<evidence type="ECO:0000313" key="2">
    <source>
        <dbReference type="EMBL" id="RZN58302.1"/>
    </source>
</evidence>
<reference evidence="2 4" key="2">
    <citation type="journal article" date="2019" name="Nat. Microbiol.">
        <title>Wide diversity of methane and short-chain alkane metabolisms in uncultured archaea.</title>
        <authorList>
            <person name="Borrel G."/>
            <person name="Adam P.S."/>
            <person name="McKay L.J."/>
            <person name="Chen L.X."/>
            <person name="Sierra-Garcia I.N."/>
            <person name="Sieber C.M."/>
            <person name="Letourneur Q."/>
            <person name="Ghozlane A."/>
            <person name="Andersen G.L."/>
            <person name="Li W.J."/>
            <person name="Hallam S.J."/>
            <person name="Muyzer G."/>
            <person name="de Oliveira V.M."/>
            <person name="Inskeep W.P."/>
            <person name="Banfield J.F."/>
            <person name="Gribaldo S."/>
        </authorList>
    </citation>
    <scope>NUCLEOTIDE SEQUENCE [LARGE SCALE GENOMIC DNA]</scope>
    <source>
        <strain evidence="2">NM4</strain>
    </source>
</reference>
<dbReference type="Proteomes" id="UP000277582">
    <property type="component" value="Unassembled WGS sequence"/>
</dbReference>
<dbReference type="Proteomes" id="UP000316217">
    <property type="component" value="Unassembled WGS sequence"/>
</dbReference>
<sequence length="85" mass="9378">MKSIIPLLLLLLSPLLVMAENQAVPISVLVIPLVDPPAPAQPVYQKENVSKTNKLPLITIAFEAKLYRMLLREYTGAFGSRPIPI</sequence>
<dbReference type="EMBL" id="RCOS01000027">
    <property type="protein sequence ID" value="RSN77761.1"/>
    <property type="molecule type" value="Genomic_DNA"/>
</dbReference>
<comment type="caution">
    <text evidence="1">The sequence shown here is derived from an EMBL/GenBank/DDBJ whole genome shotgun (WGS) entry which is preliminary data.</text>
</comment>
<protein>
    <submittedName>
        <fullName evidence="1">Uncharacterized protein</fullName>
    </submittedName>
</protein>
<dbReference type="RefSeq" id="WP_125670376.1">
    <property type="nucleotide sequence ID" value="NZ_RCOS01000027.1"/>
</dbReference>
<dbReference type="AlphaFoldDB" id="A0A3R9RSM7"/>
<dbReference type="EMBL" id="RXII01000120">
    <property type="protein sequence ID" value="RZN58302.1"/>
    <property type="molecule type" value="Genomic_DNA"/>
</dbReference>
<keyword evidence="3" id="KW-1185">Reference proteome</keyword>
<name>A0A3R9RSM7_9CREN</name>
<accession>A0A3R9RSM7</accession>